<protein>
    <submittedName>
        <fullName evidence="1">Pre-mRNA-splicing factor CWC22</fullName>
    </submittedName>
</protein>
<dbReference type="AlphaFoldDB" id="A0A2U1Q3H6"/>
<keyword evidence="2" id="KW-1185">Reference proteome</keyword>
<dbReference type="OrthoDB" id="1924287at2759"/>
<name>A0A2U1Q3H6_ARTAN</name>
<gene>
    <name evidence="1" type="ORF">CTI12_AA078950</name>
</gene>
<sequence length="144" mass="16075">MANLDGRILVAGESSWNHGYRCLRVSVVCALGHKQFLVFTVHYKTYAVPFSTPHKTLTEPGCRRKMIWIIMARKAMWVVSRDYESTLNAYGRGTLALLENPTNDSVKVAVGFITESGSILLDLSPKGLHGTVYFWKKLQSLIAG</sequence>
<reference evidence="1 2" key="1">
    <citation type="journal article" date="2018" name="Mol. Plant">
        <title>The genome of Artemisia annua provides insight into the evolution of Asteraceae family and artemisinin biosynthesis.</title>
        <authorList>
            <person name="Shen Q."/>
            <person name="Zhang L."/>
            <person name="Liao Z."/>
            <person name="Wang S."/>
            <person name="Yan T."/>
            <person name="Shi P."/>
            <person name="Liu M."/>
            <person name="Fu X."/>
            <person name="Pan Q."/>
            <person name="Wang Y."/>
            <person name="Lv Z."/>
            <person name="Lu X."/>
            <person name="Zhang F."/>
            <person name="Jiang W."/>
            <person name="Ma Y."/>
            <person name="Chen M."/>
            <person name="Hao X."/>
            <person name="Li L."/>
            <person name="Tang Y."/>
            <person name="Lv G."/>
            <person name="Zhou Y."/>
            <person name="Sun X."/>
            <person name="Brodelius P.E."/>
            <person name="Rose J.K.C."/>
            <person name="Tang K."/>
        </authorList>
    </citation>
    <scope>NUCLEOTIDE SEQUENCE [LARGE SCALE GENOMIC DNA]</scope>
    <source>
        <strain evidence="2">cv. Huhao1</strain>
        <tissue evidence="1">Leaf</tissue>
    </source>
</reference>
<dbReference type="Proteomes" id="UP000245207">
    <property type="component" value="Unassembled WGS sequence"/>
</dbReference>
<dbReference type="EMBL" id="PKPP01000456">
    <property type="protein sequence ID" value="PWA92556.1"/>
    <property type="molecule type" value="Genomic_DNA"/>
</dbReference>
<organism evidence="1 2">
    <name type="scientific">Artemisia annua</name>
    <name type="common">Sweet wormwood</name>
    <dbReference type="NCBI Taxonomy" id="35608"/>
    <lineage>
        <taxon>Eukaryota</taxon>
        <taxon>Viridiplantae</taxon>
        <taxon>Streptophyta</taxon>
        <taxon>Embryophyta</taxon>
        <taxon>Tracheophyta</taxon>
        <taxon>Spermatophyta</taxon>
        <taxon>Magnoliopsida</taxon>
        <taxon>eudicotyledons</taxon>
        <taxon>Gunneridae</taxon>
        <taxon>Pentapetalae</taxon>
        <taxon>asterids</taxon>
        <taxon>campanulids</taxon>
        <taxon>Asterales</taxon>
        <taxon>Asteraceae</taxon>
        <taxon>Asteroideae</taxon>
        <taxon>Anthemideae</taxon>
        <taxon>Artemisiinae</taxon>
        <taxon>Artemisia</taxon>
    </lineage>
</organism>
<comment type="caution">
    <text evidence="1">The sequence shown here is derived from an EMBL/GenBank/DDBJ whole genome shotgun (WGS) entry which is preliminary data.</text>
</comment>
<proteinExistence type="predicted"/>
<dbReference type="STRING" id="35608.A0A2U1Q3H6"/>
<evidence type="ECO:0000313" key="2">
    <source>
        <dbReference type="Proteomes" id="UP000245207"/>
    </source>
</evidence>
<accession>A0A2U1Q3H6</accession>
<evidence type="ECO:0000313" key="1">
    <source>
        <dbReference type="EMBL" id="PWA92556.1"/>
    </source>
</evidence>